<evidence type="ECO:0000256" key="1">
    <source>
        <dbReference type="SAM" id="MobiDB-lite"/>
    </source>
</evidence>
<comment type="caution">
    <text evidence="3">The sequence shown here is derived from an EMBL/GenBank/DDBJ whole genome shotgun (WGS) entry which is preliminary data.</text>
</comment>
<evidence type="ECO:0000313" key="3">
    <source>
        <dbReference type="EMBL" id="MCP3420229.1"/>
    </source>
</evidence>
<keyword evidence="4" id="KW-1185">Reference proteome</keyword>
<reference evidence="3 4" key="1">
    <citation type="submission" date="2022-06" db="EMBL/GenBank/DDBJ databases">
        <authorList>
            <person name="So Y."/>
        </authorList>
    </citation>
    <scope>NUCLEOTIDE SEQUENCE [LARGE SCALE GENOMIC DNA]</scope>
    <source>
        <strain evidence="3 4">STR3</strain>
    </source>
</reference>
<evidence type="ECO:0000313" key="4">
    <source>
        <dbReference type="Proteomes" id="UP001204524"/>
    </source>
</evidence>
<proteinExistence type="predicted"/>
<feature type="chain" id="PRO_5046546390" description="Small secreted protein" evidence="2">
    <location>
        <begin position="23"/>
        <end position="160"/>
    </location>
</feature>
<dbReference type="Proteomes" id="UP001204524">
    <property type="component" value="Unassembled WGS sequence"/>
</dbReference>
<evidence type="ECO:0008006" key="5">
    <source>
        <dbReference type="Google" id="ProtNLM"/>
    </source>
</evidence>
<dbReference type="RefSeq" id="WP_254179477.1">
    <property type="nucleotide sequence ID" value="NZ_JANARS010000001.1"/>
</dbReference>
<feature type="region of interest" description="Disordered" evidence="1">
    <location>
        <begin position="114"/>
        <end position="160"/>
    </location>
</feature>
<evidence type="ECO:0000256" key="2">
    <source>
        <dbReference type="SAM" id="SignalP"/>
    </source>
</evidence>
<accession>A0ABT1KR65</accession>
<sequence length="160" mass="17050">MTVRARLTLTSAVLLIGTVTSACGGGSGAPSDANEDAFCDAANSLLSDLLPEDLSTTELPSDEDLARAVKDWGARMEEVGTPEDIPDDARKGFEAVVDQAEEIDAEDFSMEKLEELEQGGADASQEVQEQADAFGDYLNKTCGNPMDDMPDMPEIPETTE</sequence>
<name>A0ABT1KR65_9ACTN</name>
<dbReference type="PROSITE" id="PS51257">
    <property type="entry name" value="PROKAR_LIPOPROTEIN"/>
    <property type="match status" value="1"/>
</dbReference>
<keyword evidence="2" id="KW-0732">Signal</keyword>
<feature type="signal peptide" evidence="2">
    <location>
        <begin position="1"/>
        <end position="22"/>
    </location>
</feature>
<organism evidence="3 4">
    <name type="scientific">Nocardioides pinisoli</name>
    <dbReference type="NCBI Taxonomy" id="2950279"/>
    <lineage>
        <taxon>Bacteria</taxon>
        <taxon>Bacillati</taxon>
        <taxon>Actinomycetota</taxon>
        <taxon>Actinomycetes</taxon>
        <taxon>Propionibacteriales</taxon>
        <taxon>Nocardioidaceae</taxon>
        <taxon>Nocardioides</taxon>
    </lineage>
</organism>
<dbReference type="EMBL" id="JANARS010000001">
    <property type="protein sequence ID" value="MCP3420229.1"/>
    <property type="molecule type" value="Genomic_DNA"/>
</dbReference>
<protein>
    <recommendedName>
        <fullName evidence="5">Small secreted protein</fullName>
    </recommendedName>
</protein>
<gene>
    <name evidence="3" type="ORF">NCI01_00315</name>
</gene>